<dbReference type="OrthoDB" id="6627079at2759"/>
<feature type="domain" description="DDE Tnp4" evidence="9">
    <location>
        <begin position="113"/>
        <end position="184"/>
    </location>
</feature>
<evidence type="ECO:0000256" key="8">
    <source>
        <dbReference type="SAM" id="Phobius"/>
    </source>
</evidence>
<dbReference type="AlphaFoldDB" id="A0A6P8ZXR0"/>
<organism evidence="11">
    <name type="scientific">Thrips palmi</name>
    <name type="common">Melon thrips</name>
    <dbReference type="NCBI Taxonomy" id="161013"/>
    <lineage>
        <taxon>Eukaryota</taxon>
        <taxon>Metazoa</taxon>
        <taxon>Ecdysozoa</taxon>
        <taxon>Arthropoda</taxon>
        <taxon>Hexapoda</taxon>
        <taxon>Insecta</taxon>
        <taxon>Pterygota</taxon>
        <taxon>Neoptera</taxon>
        <taxon>Paraneoptera</taxon>
        <taxon>Thysanoptera</taxon>
        <taxon>Terebrantia</taxon>
        <taxon>Thripoidea</taxon>
        <taxon>Thripidae</taxon>
        <taxon>Thrips</taxon>
    </lineage>
</organism>
<dbReference type="RefSeq" id="XP_034250198.1">
    <property type="nucleotide sequence ID" value="XM_034394307.1"/>
</dbReference>
<dbReference type="PANTHER" id="PTHR22930:SF269">
    <property type="entry name" value="NUCLEASE HARBI1-LIKE PROTEIN"/>
    <property type="match status" value="1"/>
</dbReference>
<evidence type="ECO:0000256" key="5">
    <source>
        <dbReference type="ARBA" id="ARBA00022723"/>
    </source>
</evidence>
<evidence type="ECO:0000259" key="9">
    <source>
        <dbReference type="Pfam" id="PF13359"/>
    </source>
</evidence>
<dbReference type="GO" id="GO:0004518">
    <property type="term" value="F:nuclease activity"/>
    <property type="evidence" value="ECO:0007669"/>
    <property type="project" value="UniProtKB-KW"/>
</dbReference>
<keyword evidence="7" id="KW-0539">Nucleus</keyword>
<keyword evidence="6" id="KW-0378">Hydrolase</keyword>
<evidence type="ECO:0000256" key="7">
    <source>
        <dbReference type="ARBA" id="ARBA00023242"/>
    </source>
</evidence>
<dbReference type="InterPro" id="IPR027806">
    <property type="entry name" value="HARBI1_dom"/>
</dbReference>
<proteinExistence type="inferred from homology"/>
<keyword evidence="4" id="KW-0540">Nuclease</keyword>
<dbReference type="GeneID" id="117650722"/>
<dbReference type="KEGG" id="tpal:117650722"/>
<dbReference type="GO" id="GO:0046872">
    <property type="term" value="F:metal ion binding"/>
    <property type="evidence" value="ECO:0007669"/>
    <property type="project" value="UniProtKB-KW"/>
</dbReference>
<accession>A0A6P8ZXR0</accession>
<keyword evidence="10" id="KW-1185">Reference proteome</keyword>
<keyword evidence="8" id="KW-1133">Transmembrane helix</keyword>
<dbReference type="Pfam" id="PF13359">
    <property type="entry name" value="DDE_Tnp_4"/>
    <property type="match status" value="1"/>
</dbReference>
<feature type="transmembrane region" description="Helical" evidence="8">
    <location>
        <begin position="45"/>
        <end position="68"/>
    </location>
</feature>
<dbReference type="GO" id="GO:0016787">
    <property type="term" value="F:hydrolase activity"/>
    <property type="evidence" value="ECO:0007669"/>
    <property type="project" value="UniProtKB-KW"/>
</dbReference>
<keyword evidence="8" id="KW-0812">Transmembrane</keyword>
<sequence length="199" mass="22882">MDTDMFMNLLERVTPLIQKQNTLLRESISPAERLSLTLRHLATGFFFFFLIQFCFSTLCLIFTISGIIKETVKAIVKVLAPDHMRFPSSGEEWKVVAQDFEDRWNFPHCIGAMDGKHVAITRPLKSGSMYYNYHETFSIVLMAVVDAQLRFVYVDVGTNGRASDRGIWNSFSLKRHLENNTMSVPQPSRLFGTEQEFPM</sequence>
<evidence type="ECO:0000313" key="10">
    <source>
        <dbReference type="Proteomes" id="UP000515158"/>
    </source>
</evidence>
<dbReference type="GO" id="GO:0005634">
    <property type="term" value="C:nucleus"/>
    <property type="evidence" value="ECO:0007669"/>
    <property type="project" value="UniProtKB-SubCell"/>
</dbReference>
<comment type="subcellular location">
    <subcellularLocation>
        <location evidence="2">Nucleus</location>
    </subcellularLocation>
</comment>
<evidence type="ECO:0000313" key="11">
    <source>
        <dbReference type="RefSeq" id="XP_034250198.1"/>
    </source>
</evidence>
<dbReference type="InterPro" id="IPR045249">
    <property type="entry name" value="HARBI1-like"/>
</dbReference>
<dbReference type="Proteomes" id="UP000515158">
    <property type="component" value="Unplaced"/>
</dbReference>
<protein>
    <submittedName>
        <fullName evidence="11">Uncharacterized protein LOC117650722</fullName>
    </submittedName>
</protein>
<evidence type="ECO:0000256" key="6">
    <source>
        <dbReference type="ARBA" id="ARBA00022801"/>
    </source>
</evidence>
<dbReference type="InParanoid" id="A0A6P8ZXR0"/>
<comment type="similarity">
    <text evidence="3">Belongs to the HARBI1 family.</text>
</comment>
<evidence type="ECO:0000256" key="3">
    <source>
        <dbReference type="ARBA" id="ARBA00006958"/>
    </source>
</evidence>
<evidence type="ECO:0000256" key="4">
    <source>
        <dbReference type="ARBA" id="ARBA00022722"/>
    </source>
</evidence>
<gene>
    <name evidence="11" type="primary">LOC117650722</name>
</gene>
<dbReference type="PANTHER" id="PTHR22930">
    <property type="match status" value="1"/>
</dbReference>
<comment type="cofactor">
    <cofactor evidence="1">
        <name>a divalent metal cation</name>
        <dbReference type="ChEBI" id="CHEBI:60240"/>
    </cofactor>
</comment>
<evidence type="ECO:0000256" key="1">
    <source>
        <dbReference type="ARBA" id="ARBA00001968"/>
    </source>
</evidence>
<keyword evidence="5" id="KW-0479">Metal-binding</keyword>
<name>A0A6P8ZXR0_THRPL</name>
<evidence type="ECO:0000256" key="2">
    <source>
        <dbReference type="ARBA" id="ARBA00004123"/>
    </source>
</evidence>
<keyword evidence="8" id="KW-0472">Membrane</keyword>
<reference evidence="11" key="1">
    <citation type="submission" date="2025-08" db="UniProtKB">
        <authorList>
            <consortium name="RefSeq"/>
        </authorList>
    </citation>
    <scope>IDENTIFICATION</scope>
    <source>
        <tissue evidence="11">Total insect</tissue>
    </source>
</reference>